<accession>A0ABX2CY96</accession>
<comment type="caution">
    <text evidence="2">The sequence shown here is derived from an EMBL/GenBank/DDBJ whole genome shotgun (WGS) entry which is preliminary data.</text>
</comment>
<dbReference type="Gene3D" id="3.40.50.1820">
    <property type="entry name" value="alpha/beta hydrolase"/>
    <property type="match status" value="1"/>
</dbReference>
<dbReference type="EMBL" id="SRRZ01000051">
    <property type="protein sequence ID" value="NQE35281.1"/>
    <property type="molecule type" value="Genomic_DNA"/>
</dbReference>
<dbReference type="RefSeq" id="WP_172188542.1">
    <property type="nucleotide sequence ID" value="NZ_CAWPPK010000265.1"/>
</dbReference>
<dbReference type="Proteomes" id="UP000702425">
    <property type="component" value="Unassembled WGS sequence"/>
</dbReference>
<organism evidence="2 3">
    <name type="scientific">Microcoleus asticus IPMA8</name>
    <dbReference type="NCBI Taxonomy" id="2563858"/>
    <lineage>
        <taxon>Bacteria</taxon>
        <taxon>Bacillati</taxon>
        <taxon>Cyanobacteriota</taxon>
        <taxon>Cyanophyceae</taxon>
        <taxon>Oscillatoriophycideae</taxon>
        <taxon>Oscillatoriales</taxon>
        <taxon>Microcoleaceae</taxon>
        <taxon>Microcoleus</taxon>
        <taxon>Microcoleus asticus</taxon>
    </lineage>
</organism>
<reference evidence="2 3" key="1">
    <citation type="journal article" date="2020" name="Sci. Rep.">
        <title>A novel cyanobacterial geosmin producer, revising GeoA distribution and dispersion patterns in Bacteria.</title>
        <authorList>
            <person name="Churro C."/>
            <person name="Semedo-Aguiar A.P."/>
            <person name="Silva A.D."/>
            <person name="Pereira-Leal J.B."/>
            <person name="Leite R.B."/>
        </authorList>
    </citation>
    <scope>NUCLEOTIDE SEQUENCE [LARGE SCALE GENOMIC DNA]</scope>
    <source>
        <strain evidence="2 3">IPMA8</strain>
    </source>
</reference>
<feature type="domain" description="AB hydrolase-1" evidence="1">
    <location>
        <begin position="34"/>
        <end position="256"/>
    </location>
</feature>
<dbReference type="SUPFAM" id="SSF53474">
    <property type="entry name" value="alpha/beta-Hydrolases"/>
    <property type="match status" value="1"/>
</dbReference>
<evidence type="ECO:0000313" key="3">
    <source>
        <dbReference type="Proteomes" id="UP000702425"/>
    </source>
</evidence>
<dbReference type="PANTHER" id="PTHR43798">
    <property type="entry name" value="MONOACYLGLYCEROL LIPASE"/>
    <property type="match status" value="1"/>
</dbReference>
<dbReference type="InterPro" id="IPR029058">
    <property type="entry name" value="AB_hydrolase_fold"/>
</dbReference>
<gene>
    <name evidence="2" type="primary">carC_1</name>
    <name evidence="2" type="ORF">E5S67_03011</name>
</gene>
<proteinExistence type="predicted"/>
<evidence type="ECO:0000259" key="1">
    <source>
        <dbReference type="Pfam" id="PF00561"/>
    </source>
</evidence>
<dbReference type="Pfam" id="PF00561">
    <property type="entry name" value="Abhydrolase_1"/>
    <property type="match status" value="1"/>
</dbReference>
<dbReference type="EC" id="3.7.1.13" evidence="2"/>
<evidence type="ECO:0000313" key="2">
    <source>
        <dbReference type="EMBL" id="NQE35281.1"/>
    </source>
</evidence>
<protein>
    <submittedName>
        <fullName evidence="2">2-hydroxy-6-oxo-6-(2'-aminophenyl)hexa-2, 4-dienoic acid hydrolase</fullName>
        <ecNumber evidence="2">3.7.1.13</ecNumber>
    </submittedName>
</protein>
<dbReference type="GO" id="GO:0018768">
    <property type="term" value="F:2-hydroxy-6-oxo-6-(2'-aminophenyl)hexa-2,4-dienoate hydrolase activity"/>
    <property type="evidence" value="ECO:0007669"/>
    <property type="project" value="UniProtKB-EC"/>
</dbReference>
<dbReference type="InterPro" id="IPR050266">
    <property type="entry name" value="AB_hydrolase_sf"/>
</dbReference>
<dbReference type="InterPro" id="IPR000073">
    <property type="entry name" value="AB_hydrolase_1"/>
</dbReference>
<keyword evidence="3" id="KW-1185">Reference proteome</keyword>
<dbReference type="PRINTS" id="PR00111">
    <property type="entry name" value="ABHYDROLASE"/>
</dbReference>
<sequence>MQSQALVGQNHTLSTFVNSSSQTAAYLDIGCGRPLLMLHGFFGEKTCWLPLIELLQSQFRCISLDMLGFGESSKPEIRYDVAVEVAFVRQVVEQLNIEPCCIIGHSFGGWVASAYSLKYPNSVSSLVLAAPAGIRDDSFCGQYDALRPLLWETTAVDWALQLAKPFASLAGKSDKLQQISGWRRELMSQPVARSFLMSRMRPEDAVDTVEKEIHQLKIPTLVIAADSDETIPLWHCQTYANEIPGAELAIIPNSTHGLPQTQAQIMAKLISKFLNN</sequence>
<keyword evidence="2" id="KW-0378">Hydrolase</keyword>
<name>A0ABX2CY96_9CYAN</name>